<protein>
    <submittedName>
        <fullName evidence="1">Uncharacterized protein</fullName>
    </submittedName>
</protein>
<keyword evidence="2" id="KW-1185">Reference proteome</keyword>
<evidence type="ECO:0000313" key="1">
    <source>
        <dbReference type="EMBL" id="KAK2659473.1"/>
    </source>
</evidence>
<reference evidence="1" key="1">
    <citation type="journal article" date="2023" name="Plant J.">
        <title>Genome sequences and population genomics provide insights into the demographic history, inbreeding, and mutation load of two 'living fossil' tree species of Dipteronia.</title>
        <authorList>
            <person name="Feng Y."/>
            <person name="Comes H.P."/>
            <person name="Chen J."/>
            <person name="Zhu S."/>
            <person name="Lu R."/>
            <person name="Zhang X."/>
            <person name="Li P."/>
            <person name="Qiu J."/>
            <person name="Olsen K.M."/>
            <person name="Qiu Y."/>
        </authorList>
    </citation>
    <scope>NUCLEOTIDE SEQUENCE</scope>
    <source>
        <strain evidence="1">KIB01</strain>
    </source>
</reference>
<proteinExistence type="predicted"/>
<dbReference type="EMBL" id="JANJYI010000002">
    <property type="protein sequence ID" value="KAK2659473.1"/>
    <property type="molecule type" value="Genomic_DNA"/>
</dbReference>
<gene>
    <name evidence="1" type="ORF">Ddye_006006</name>
</gene>
<name>A0AAE0CQS5_9ROSI</name>
<dbReference type="AlphaFoldDB" id="A0AAE0CQS5"/>
<sequence length="113" mass="12835">MANTDNNSSTSTVLAPVKLSSSAFLPPSVRKTQSNKIQNLVEYIHIPESTQIDETYLPLINPYKIFKRNKSLARKINLFIQYRSPPIKEYTQSMELDNCLVSTTSASSMMIYK</sequence>
<organism evidence="1 2">
    <name type="scientific">Dipteronia dyeriana</name>
    <dbReference type="NCBI Taxonomy" id="168575"/>
    <lineage>
        <taxon>Eukaryota</taxon>
        <taxon>Viridiplantae</taxon>
        <taxon>Streptophyta</taxon>
        <taxon>Embryophyta</taxon>
        <taxon>Tracheophyta</taxon>
        <taxon>Spermatophyta</taxon>
        <taxon>Magnoliopsida</taxon>
        <taxon>eudicotyledons</taxon>
        <taxon>Gunneridae</taxon>
        <taxon>Pentapetalae</taxon>
        <taxon>rosids</taxon>
        <taxon>malvids</taxon>
        <taxon>Sapindales</taxon>
        <taxon>Sapindaceae</taxon>
        <taxon>Hippocastanoideae</taxon>
        <taxon>Acereae</taxon>
        <taxon>Dipteronia</taxon>
    </lineage>
</organism>
<comment type="caution">
    <text evidence="1">The sequence shown here is derived from an EMBL/GenBank/DDBJ whole genome shotgun (WGS) entry which is preliminary data.</text>
</comment>
<accession>A0AAE0CQS5</accession>
<dbReference type="Proteomes" id="UP001280121">
    <property type="component" value="Unassembled WGS sequence"/>
</dbReference>
<evidence type="ECO:0000313" key="2">
    <source>
        <dbReference type="Proteomes" id="UP001280121"/>
    </source>
</evidence>